<name>A0A2P8CX57_9BACT</name>
<protein>
    <submittedName>
        <fullName evidence="3">Surfactin synthase thioesterase subunit</fullName>
    </submittedName>
</protein>
<dbReference type="RefSeq" id="WP_106524803.1">
    <property type="nucleotide sequence ID" value="NZ_PYGD01000011.1"/>
</dbReference>
<evidence type="ECO:0000313" key="3">
    <source>
        <dbReference type="EMBL" id="PSK89558.1"/>
    </source>
</evidence>
<organism evidence="3 4">
    <name type="scientific">Taibaiella chishuiensis</name>
    <dbReference type="NCBI Taxonomy" id="1434707"/>
    <lineage>
        <taxon>Bacteria</taxon>
        <taxon>Pseudomonadati</taxon>
        <taxon>Bacteroidota</taxon>
        <taxon>Chitinophagia</taxon>
        <taxon>Chitinophagales</taxon>
        <taxon>Chitinophagaceae</taxon>
        <taxon>Taibaiella</taxon>
    </lineage>
</organism>
<dbReference type="OrthoDB" id="2213423at2"/>
<dbReference type="AlphaFoldDB" id="A0A2P8CX57"/>
<evidence type="ECO:0000256" key="1">
    <source>
        <dbReference type="ARBA" id="ARBA00007169"/>
    </source>
</evidence>
<proteinExistence type="inferred from homology"/>
<dbReference type="InterPro" id="IPR029058">
    <property type="entry name" value="AB_hydrolase_fold"/>
</dbReference>
<keyword evidence="4" id="KW-1185">Reference proteome</keyword>
<evidence type="ECO:0000313" key="4">
    <source>
        <dbReference type="Proteomes" id="UP000240572"/>
    </source>
</evidence>
<comment type="caution">
    <text evidence="3">The sequence shown here is derived from an EMBL/GenBank/DDBJ whole genome shotgun (WGS) entry which is preliminary data.</text>
</comment>
<dbReference type="SUPFAM" id="SSF53474">
    <property type="entry name" value="alpha/beta-Hydrolases"/>
    <property type="match status" value="1"/>
</dbReference>
<dbReference type="InterPro" id="IPR001031">
    <property type="entry name" value="Thioesterase"/>
</dbReference>
<feature type="domain" description="Thioesterase" evidence="2">
    <location>
        <begin position="5"/>
        <end position="231"/>
    </location>
</feature>
<dbReference type="InterPro" id="IPR012223">
    <property type="entry name" value="TEII"/>
</dbReference>
<dbReference type="PANTHER" id="PTHR11487">
    <property type="entry name" value="THIOESTERASE"/>
    <property type="match status" value="1"/>
</dbReference>
<dbReference type="EMBL" id="PYGD01000011">
    <property type="protein sequence ID" value="PSK89558.1"/>
    <property type="molecule type" value="Genomic_DNA"/>
</dbReference>
<gene>
    <name evidence="3" type="ORF">B0I18_111114</name>
</gene>
<dbReference type="Proteomes" id="UP000240572">
    <property type="component" value="Unassembled WGS sequence"/>
</dbReference>
<dbReference type="GO" id="GO:0008610">
    <property type="term" value="P:lipid biosynthetic process"/>
    <property type="evidence" value="ECO:0007669"/>
    <property type="project" value="TreeGrafter"/>
</dbReference>
<comment type="similarity">
    <text evidence="1">Belongs to the thioesterase family.</text>
</comment>
<dbReference type="Pfam" id="PF00975">
    <property type="entry name" value="Thioesterase"/>
    <property type="match status" value="1"/>
</dbReference>
<evidence type="ECO:0000259" key="2">
    <source>
        <dbReference type="Pfam" id="PF00975"/>
    </source>
</evidence>
<accession>A0A2P8CX57</accession>
<dbReference type="Gene3D" id="3.40.50.1820">
    <property type="entry name" value="alpha/beta hydrolase"/>
    <property type="match status" value="1"/>
</dbReference>
<reference evidence="3 4" key="1">
    <citation type="submission" date="2018-03" db="EMBL/GenBank/DDBJ databases">
        <title>Genomic Encyclopedia of Type Strains, Phase III (KMG-III): the genomes of soil and plant-associated and newly described type strains.</title>
        <authorList>
            <person name="Whitman W."/>
        </authorList>
    </citation>
    <scope>NUCLEOTIDE SEQUENCE [LARGE SCALE GENOMIC DNA]</scope>
    <source>
        <strain evidence="3 4">CGMCC 1.12700</strain>
    </source>
</reference>
<dbReference type="PANTHER" id="PTHR11487:SF0">
    <property type="entry name" value="S-ACYL FATTY ACID SYNTHASE THIOESTERASE, MEDIUM CHAIN"/>
    <property type="match status" value="1"/>
</dbReference>
<sequence>MDKIKLCCFAYAGGSVAIFRDWKDYLDPRIELLPIEIAGRGKRMNEGLYKDMTAAIDDVSAIVKREIKDGPYALFGHSLGSRIVYRLAQRLAADPSVPLPQHLFFSGAGAPHIIRADKKQYALMDDAEFKQAVFHLGGTPREFFEHPELMDLFLPILKNDFRIAETAVTPEQIQPLDTDISVMLGREDDLSPEQVAGWEKHTRKTHKSYFFDGGHFFLHAAKPQMISLINTTLLGTRATPRTAYP</sequence>